<keyword evidence="4 6" id="KW-1133">Transmembrane helix</keyword>
<evidence type="ECO:0000256" key="2">
    <source>
        <dbReference type="ARBA" id="ARBA00022692"/>
    </source>
</evidence>
<comment type="subcellular location">
    <subcellularLocation>
        <location evidence="1">Membrane</location>
        <topology evidence="1">Multi-pass membrane protein</topology>
    </subcellularLocation>
</comment>
<comment type="caution">
    <text evidence="7">The sequence shown here is derived from an EMBL/GenBank/DDBJ whole genome shotgun (WGS) entry which is preliminary data.</text>
</comment>
<evidence type="ECO:0000256" key="4">
    <source>
        <dbReference type="ARBA" id="ARBA00022989"/>
    </source>
</evidence>
<name>A0A392U5Z6_9FABA</name>
<proteinExistence type="predicted"/>
<feature type="transmembrane region" description="Helical" evidence="6">
    <location>
        <begin position="5"/>
        <end position="22"/>
    </location>
</feature>
<evidence type="ECO:0000256" key="5">
    <source>
        <dbReference type="ARBA" id="ARBA00023136"/>
    </source>
</evidence>
<sequence length="69" mass="8104">MPVLIGISVAFALHVVGVYWWYQNDDLMYPLVMIPPKEIPPFWHAIFIIMVNGVFLLPNYWLCFSLHIL</sequence>
<evidence type="ECO:0000313" key="8">
    <source>
        <dbReference type="Proteomes" id="UP000265520"/>
    </source>
</evidence>
<keyword evidence="8" id="KW-1185">Reference proteome</keyword>
<dbReference type="GO" id="GO:1904294">
    <property type="term" value="P:positive regulation of ERAD pathway"/>
    <property type="evidence" value="ECO:0007669"/>
    <property type="project" value="InterPro"/>
</dbReference>
<evidence type="ECO:0000256" key="3">
    <source>
        <dbReference type="ARBA" id="ARBA00022786"/>
    </source>
</evidence>
<dbReference type="PANTHER" id="PTHR15860">
    <property type="entry name" value="UNCHARACTERIZED RING FINGER-CONTAINING PROTEIN"/>
    <property type="match status" value="1"/>
</dbReference>
<keyword evidence="3" id="KW-0833">Ubl conjugation pathway</keyword>
<keyword evidence="2 6" id="KW-0812">Transmembrane</keyword>
<dbReference type="InterPro" id="IPR044235">
    <property type="entry name" value="RNFT1/2"/>
</dbReference>
<dbReference type="AlphaFoldDB" id="A0A392U5Z6"/>
<keyword evidence="5 6" id="KW-0472">Membrane</keyword>
<evidence type="ECO:0000313" key="7">
    <source>
        <dbReference type="EMBL" id="MCI68468.1"/>
    </source>
</evidence>
<accession>A0A392U5Z6</accession>
<dbReference type="EMBL" id="LXQA010737075">
    <property type="protein sequence ID" value="MCI68468.1"/>
    <property type="molecule type" value="Genomic_DNA"/>
</dbReference>
<dbReference type="Proteomes" id="UP000265520">
    <property type="component" value="Unassembled WGS sequence"/>
</dbReference>
<dbReference type="PANTHER" id="PTHR15860:SF27">
    <property type="entry name" value="RING_U-BOX SUPERFAMILY PROTEIN"/>
    <property type="match status" value="1"/>
</dbReference>
<feature type="transmembrane region" description="Helical" evidence="6">
    <location>
        <begin position="42"/>
        <end position="62"/>
    </location>
</feature>
<reference evidence="7 8" key="1">
    <citation type="journal article" date="2018" name="Front. Plant Sci.">
        <title>Red Clover (Trifolium pratense) and Zigzag Clover (T. medium) - A Picture of Genomic Similarities and Differences.</title>
        <authorList>
            <person name="Dluhosova J."/>
            <person name="Istvanek J."/>
            <person name="Nedelnik J."/>
            <person name="Repkova J."/>
        </authorList>
    </citation>
    <scope>NUCLEOTIDE SEQUENCE [LARGE SCALE GENOMIC DNA]</scope>
    <source>
        <strain evidence="8">cv. 10/8</strain>
        <tissue evidence="7">Leaf</tissue>
    </source>
</reference>
<dbReference type="GO" id="GO:0016020">
    <property type="term" value="C:membrane"/>
    <property type="evidence" value="ECO:0007669"/>
    <property type="project" value="UniProtKB-SubCell"/>
</dbReference>
<protein>
    <submittedName>
        <fullName evidence="7">RING finger and transmembrane domain-containing protein 2-like</fullName>
    </submittedName>
</protein>
<dbReference type="GO" id="GO:0061630">
    <property type="term" value="F:ubiquitin protein ligase activity"/>
    <property type="evidence" value="ECO:0007669"/>
    <property type="project" value="InterPro"/>
</dbReference>
<feature type="non-terminal residue" evidence="7">
    <location>
        <position position="69"/>
    </location>
</feature>
<evidence type="ECO:0000256" key="6">
    <source>
        <dbReference type="SAM" id="Phobius"/>
    </source>
</evidence>
<evidence type="ECO:0000256" key="1">
    <source>
        <dbReference type="ARBA" id="ARBA00004141"/>
    </source>
</evidence>
<organism evidence="7 8">
    <name type="scientific">Trifolium medium</name>
    <dbReference type="NCBI Taxonomy" id="97028"/>
    <lineage>
        <taxon>Eukaryota</taxon>
        <taxon>Viridiplantae</taxon>
        <taxon>Streptophyta</taxon>
        <taxon>Embryophyta</taxon>
        <taxon>Tracheophyta</taxon>
        <taxon>Spermatophyta</taxon>
        <taxon>Magnoliopsida</taxon>
        <taxon>eudicotyledons</taxon>
        <taxon>Gunneridae</taxon>
        <taxon>Pentapetalae</taxon>
        <taxon>rosids</taxon>
        <taxon>fabids</taxon>
        <taxon>Fabales</taxon>
        <taxon>Fabaceae</taxon>
        <taxon>Papilionoideae</taxon>
        <taxon>50 kb inversion clade</taxon>
        <taxon>NPAAA clade</taxon>
        <taxon>Hologalegina</taxon>
        <taxon>IRL clade</taxon>
        <taxon>Trifolieae</taxon>
        <taxon>Trifolium</taxon>
    </lineage>
</organism>